<accession>A0A170TLX9</accession>
<reference evidence="3" key="1">
    <citation type="submission" date="2016-05" db="EMBL/GenBank/DDBJ databases">
        <title>Draft genome sequences of four strains of Ehrlichia ruminantium, a tick-borne pathogen of ruminants, isolated from Zimbabwe, The Gambia and Ghana.</title>
        <authorList>
            <person name="Nakao R."/>
            <person name="Jongejan F."/>
            <person name="Sugimoto C."/>
        </authorList>
    </citation>
    <scope>NUCLEOTIDE SEQUENCE [LARGE SCALE GENOMIC DNA]</scope>
    <source>
        <strain evidence="3">Pokoase 417</strain>
    </source>
</reference>
<organism evidence="2 3">
    <name type="scientific">Ehrlichia ruminantium</name>
    <name type="common">heartwater rickettsia</name>
    <name type="synonym">Cowdria ruminantium</name>
    <dbReference type="NCBI Taxonomy" id="779"/>
    <lineage>
        <taxon>Bacteria</taxon>
        <taxon>Pseudomonadati</taxon>
        <taxon>Pseudomonadota</taxon>
        <taxon>Alphaproteobacteria</taxon>
        <taxon>Rickettsiales</taxon>
        <taxon>Anaplasmataceae</taxon>
        <taxon>Ehrlichia</taxon>
    </lineage>
</organism>
<evidence type="ECO:0000313" key="3">
    <source>
        <dbReference type="Proteomes" id="UP000092731"/>
    </source>
</evidence>
<dbReference type="EMBL" id="BDDM01000376">
    <property type="protein sequence ID" value="GAT78967.1"/>
    <property type="molecule type" value="Genomic_DNA"/>
</dbReference>
<dbReference type="AlphaFoldDB" id="A0A170TLX9"/>
<proteinExistence type="predicted"/>
<dbReference type="RefSeq" id="WP_065433877.1">
    <property type="nucleotide sequence ID" value="NZ_BDDM01000376.1"/>
</dbReference>
<dbReference type="Proteomes" id="UP000092731">
    <property type="component" value="Unassembled WGS sequence"/>
</dbReference>
<comment type="caution">
    <text evidence="2">The sequence shown here is derived from an EMBL/GenBank/DDBJ whole genome shotgun (WGS) entry which is preliminary data.</text>
</comment>
<evidence type="ECO:0000259" key="1">
    <source>
        <dbReference type="Pfam" id="PF01617"/>
    </source>
</evidence>
<gene>
    <name evidence="2" type="ORF">EHRUM3_12010</name>
</gene>
<feature type="domain" description="Msp4/OMP-like" evidence="1">
    <location>
        <begin position="42"/>
        <end position="191"/>
    </location>
</feature>
<sequence length="207" mass="24691">MIKNNVCLSKIPVYLLPSFIHLKTIHNQTELQTFKNSLNLSVSYKFNTKLEKENTNKELDIRDLKYSYKLKDKYRYFILLRKINTGLSELSINNSKLFQNITRSYRMSMISAMTNRYKLPLEGINTLPDTGIRIFQKCVYFFKIFYAKIAYNVKVSKKYTIPNIISIFTNRYHNKITDNKLKNTRFFNIQKLPKLFIHTTIGHNTFW</sequence>
<protein>
    <submittedName>
        <fullName evidence="2">Map1-related protein</fullName>
    </submittedName>
</protein>
<dbReference type="InterPro" id="IPR002566">
    <property type="entry name" value="Msp4_OMP-like"/>
</dbReference>
<evidence type="ECO:0000313" key="2">
    <source>
        <dbReference type="EMBL" id="GAT78967.1"/>
    </source>
</evidence>
<dbReference type="Pfam" id="PF01617">
    <property type="entry name" value="Surface_Ag_2"/>
    <property type="match status" value="1"/>
</dbReference>
<name>A0A170TLX9_EHRRU</name>